<dbReference type="Gene3D" id="1.10.150.390">
    <property type="match status" value="1"/>
</dbReference>
<keyword evidence="21" id="KW-1185">Reference proteome</keyword>
<dbReference type="FunFam" id="3.30.1360.140:FF:000001">
    <property type="entry name" value="DNA-directed RNA polymerase subunit"/>
    <property type="match status" value="1"/>
</dbReference>
<comment type="subcellular location">
    <subcellularLocation>
        <location evidence="1">Nucleus</location>
    </subcellularLocation>
</comment>
<evidence type="ECO:0000313" key="21">
    <source>
        <dbReference type="Proteomes" id="UP001286313"/>
    </source>
</evidence>
<evidence type="ECO:0000256" key="15">
    <source>
        <dbReference type="ARBA" id="ARBA00023242"/>
    </source>
</evidence>
<dbReference type="GO" id="GO:0005665">
    <property type="term" value="C:RNA polymerase II, core complex"/>
    <property type="evidence" value="ECO:0007669"/>
    <property type="project" value="TreeGrafter"/>
</dbReference>
<protein>
    <recommendedName>
        <fullName evidence="17">DNA-directed RNA polymerase subunit</fullName>
        <ecNumber evidence="17">2.7.7.6</ecNumber>
    </recommendedName>
</protein>
<evidence type="ECO:0000256" key="17">
    <source>
        <dbReference type="RuleBase" id="RU004279"/>
    </source>
</evidence>
<feature type="compositionally biased region" description="Basic and acidic residues" evidence="18">
    <location>
        <begin position="1904"/>
        <end position="1914"/>
    </location>
</feature>
<dbReference type="Gene3D" id="1.10.132.30">
    <property type="match status" value="1"/>
</dbReference>
<dbReference type="InterPro" id="IPR044893">
    <property type="entry name" value="RNA_pol_Rpb1_clamp_domain"/>
</dbReference>
<dbReference type="InterPro" id="IPR007066">
    <property type="entry name" value="RNA_pol_Rpb1_3"/>
</dbReference>
<evidence type="ECO:0000256" key="9">
    <source>
        <dbReference type="ARBA" id="ARBA00022737"/>
    </source>
</evidence>
<comment type="similarity">
    <text evidence="2 17">Belongs to the RNA polymerase beta' chain family.</text>
</comment>
<evidence type="ECO:0000256" key="13">
    <source>
        <dbReference type="ARBA" id="ARBA00023125"/>
    </source>
</evidence>
<keyword evidence="9" id="KW-0677">Repeat</keyword>
<dbReference type="GO" id="GO:0003677">
    <property type="term" value="F:DNA binding"/>
    <property type="evidence" value="ECO:0007669"/>
    <property type="project" value="UniProtKB-KW"/>
</dbReference>
<keyword evidence="10" id="KW-0862">Zinc</keyword>
<evidence type="ECO:0000256" key="5">
    <source>
        <dbReference type="ARBA" id="ARBA00022553"/>
    </source>
</evidence>
<dbReference type="Proteomes" id="UP001286313">
    <property type="component" value="Unassembled WGS sequence"/>
</dbReference>
<feature type="compositionally biased region" description="Low complexity" evidence="18">
    <location>
        <begin position="1496"/>
        <end position="1513"/>
    </location>
</feature>
<sequence>MAGQESKAPPRSVKRVQFGILSPDEIRRMSVTEGGIQYSEVYENGRPKLGGLMDPRQGCLDRNTRCTTCAGNMADCPGHFGHMDLAKPVYHVGFLTKTVKILRCVCFYCSKLKYNSTHPKIREIVTKSKGQSRKRLVHVYNLCKGRTICEGGDEIDLTRDPQDPTKQVKKASGHGGCGRYQPNVKRVGLELVAEWKHVNEDTQERKITLTAERVYEVFRHISDEECYLLGMDPRYARPDWMIITVLPVPPLPVRPAVVMYGSARNQDDLTHKLADIIKANNELRQNEQCGAANHIIQENIKSLQFHVATLTDNDMPGLPKALQKSGRPLKAIKSRLKGKEGRIRGNLMGKRVDFSARTVITADPNLRIDQVGVPRSIAQNMTYPEIVTPFNMSKMMELVKRGNNQYPGAKYIVRDNGARVDLRYHPKPSDLHLQCGYRVERHITDGDLIIFNRQPTLHKMSMMGHKVKVLPWSTFRMNLSVTSPYNADFDGDEMNLHVPQSMETRAEIENLHLTPRMIITPQSNRPVMGIVQDTLTAVRKMTKRDVFLEKAEMMHLLMFLPIWDGNMPHPAILKPKPLWTGKQIFSLIIPGNINIVKTHATHPDDEDDGPYKWISPGDTKVLVEHGELVMGILCKKTLGASSGSMMHVAWMELGHEIAGRFYGNIQTVVNNWLLLEGHSIGIGDTISDPNTYRVIQNTIRKAKEDVIGVIHKAHNDELEPSPGNTLRQTFENQVNRILNDARDKTGGSAKKSLTEHNNLKAMVVAGSKGSNINISQVIACVGQQNVEGKRIPFGFRKRTLPHFIKDDYGPESRGFVENSYLAGLTPSEFYFHAMGGREGLIDTAVKTAETGYIQRRLIKAMESVMVNYDGTVRNSVRQVIQLRYGEDGLAGEFVEFQALPGIKLSNRRFEERYKFDVSNERYLRRIFTEDVVRDVLGSPVAIGTLETEWQKLQEDRGALRQIFPKGDSKVVLPCNLERMIWNVQKIFHINKRTQTDLSPVNVVEAVSKMLSKCVIVSGEDRISVQANANATFLFQCLVRSTLCTKKVAEEHRLTAEAFNWLIGEIETRFSQAIACPGEMVGALAAQSLGEPATQMTLNTFHFAGVSSKNVTLGVPRLKEIINISKRPKAPSLTVFLLGAAARDAEKAKNVLCRMEHTTLRKVTCNTAIYYDPDPLNTVVKEDQEFVNVYYEMPDFDVSRISPWLLRIELDRKKMTDKKLTMEQISQKINSGFGDDLNCIFNDDNAEKLVLRIRILVGDDKLGQDQEEQVDKMEDDTFLRCIEANMLNDLTLQGIESISKVYMHLPQTDEKKRIHINEAGEFKAIAEWLLETDGTALIRVLSEQDVDSVRTSSNDILEVFEVLGIEAVRKCIEKEMNAVLMFYGLYVNYRHLALLCDVMTSKGHLMAITRHGINRQDTGALMKCSFEESVDVLMEAASHAEVDPIRGVSENIMLGQLPKIGTGSFDLVLDHEKCKLGMEVPMPGAAMMGGGPGGVFGSSPSSPSSLTSTPAHTPWNTASTPAMSPYGGWSVGVGSGMTPGGPSFSPVVTQDPTGLSPGYSPAWSPQPMSPGSPSMSPYIPSPGSTLSPSYSPSSPAYQPTSPSLTPASPGYSPTSPTYSPTSPQYSPTSPSYSPTSPSYSPTSPSYSPTSPSYSPTSPSYSPTSPSYSPTSPSYSPTSPSYSPTSPSYSPTSPSYSPTSPSYSPTSPSYSPTSPSYSPTSPSYSPMSPSYSPTSPSYSPTSPSYAPNYSPSSPGYSPTSPSYSPTSPSYSPTSPSYSPTSPQYSPTSPKYSPTSPSYSPTSPSYSPTSPSYSPTSPKYSPTSPTYSMSSPQYSPTSPTSYSPTSPKYSPTSPTYSPSSPQYSPSSPKYSPSSPKYSPTSPTYSPSTPGYSPSSPSYSPGAVGEEGGGRVGDEEKKQKRKGKK</sequence>
<feature type="domain" description="RNA polymerase N-terminal" evidence="19">
    <location>
        <begin position="239"/>
        <end position="542"/>
    </location>
</feature>
<dbReference type="InterPro" id="IPR038593">
    <property type="entry name" value="RNA_pol_Rpb1_7_sf"/>
</dbReference>
<dbReference type="GO" id="GO:0046872">
    <property type="term" value="F:metal ion binding"/>
    <property type="evidence" value="ECO:0007669"/>
    <property type="project" value="UniProtKB-KW"/>
</dbReference>
<dbReference type="FunFam" id="1.10.150.390:FF:000001">
    <property type="entry name" value="DNA-directed RNA polymerase subunit"/>
    <property type="match status" value="1"/>
</dbReference>
<reference evidence="20" key="1">
    <citation type="submission" date="2023-10" db="EMBL/GenBank/DDBJ databases">
        <title>Genome assemblies of two species of porcelain crab, Petrolisthes cinctipes and Petrolisthes manimaculis (Anomura: Porcellanidae).</title>
        <authorList>
            <person name="Angst P."/>
        </authorList>
    </citation>
    <scope>NUCLEOTIDE SEQUENCE</scope>
    <source>
        <strain evidence="20">PB745_01</strain>
        <tissue evidence="20">Gill</tissue>
    </source>
</reference>
<dbReference type="Gene3D" id="3.30.1360.140">
    <property type="match status" value="1"/>
</dbReference>
<dbReference type="Gene3D" id="3.30.1490.180">
    <property type="entry name" value="RNA polymerase ii"/>
    <property type="match status" value="1"/>
</dbReference>
<keyword evidence="7 17" id="KW-0548">Nucleotidyltransferase</keyword>
<dbReference type="EMBL" id="JAWQEG010006430">
    <property type="protein sequence ID" value="KAK3854869.1"/>
    <property type="molecule type" value="Genomic_DNA"/>
</dbReference>
<dbReference type="CDD" id="cd02584">
    <property type="entry name" value="RNAP_II_Rpb1_C"/>
    <property type="match status" value="1"/>
</dbReference>
<dbReference type="FunFam" id="1.10.274.100:FF:000001">
    <property type="entry name" value="DNA-directed RNA polymerase subunit"/>
    <property type="match status" value="1"/>
</dbReference>
<evidence type="ECO:0000256" key="4">
    <source>
        <dbReference type="ARBA" id="ARBA00022499"/>
    </source>
</evidence>
<dbReference type="InterPro" id="IPR006592">
    <property type="entry name" value="RNA_pol_N"/>
</dbReference>
<dbReference type="Gene3D" id="6.10.250.2940">
    <property type="match status" value="1"/>
</dbReference>
<feature type="region of interest" description="Disordered" evidence="18">
    <location>
        <begin position="1488"/>
        <end position="1518"/>
    </location>
</feature>
<keyword evidence="6 17" id="KW-0808">Transferase</keyword>
<dbReference type="InterPro" id="IPR000684">
    <property type="entry name" value="RNA_pol_II_repeat_euk"/>
</dbReference>
<dbReference type="InterPro" id="IPR007075">
    <property type="entry name" value="RNA_pol_Rpb1_6"/>
</dbReference>
<dbReference type="Pfam" id="PF04997">
    <property type="entry name" value="RNA_pol_Rpb1_1"/>
    <property type="match status" value="1"/>
</dbReference>
<feature type="region of interest" description="Disordered" evidence="18">
    <location>
        <begin position="1539"/>
        <end position="1921"/>
    </location>
</feature>
<dbReference type="FunFam" id="1.10.132.30:FF:000001">
    <property type="entry name" value="DNA-directed RNA polymerase subunit"/>
    <property type="match status" value="1"/>
</dbReference>
<keyword evidence="12" id="KW-0832">Ubl conjugation</keyword>
<dbReference type="InterPro" id="IPR007081">
    <property type="entry name" value="RNA_pol_Rpb1_5"/>
</dbReference>
<dbReference type="InterPro" id="IPR045867">
    <property type="entry name" value="DNA-dir_RpoC_beta_prime"/>
</dbReference>
<dbReference type="Pfam" id="PF04990">
    <property type="entry name" value="RNA_pol_Rpb1_7"/>
    <property type="match status" value="1"/>
</dbReference>
<dbReference type="FunFam" id="4.10.860.120:FF:000005">
    <property type="entry name" value="DNA-directed RNA polymerase subunit"/>
    <property type="match status" value="1"/>
</dbReference>
<dbReference type="Gene3D" id="6.20.50.80">
    <property type="match status" value="1"/>
</dbReference>
<accession>A0AAE1BT55</accession>
<dbReference type="Gene3D" id="1.10.274.100">
    <property type="entry name" value="RNA polymerase Rpb1, domain 3"/>
    <property type="match status" value="1"/>
</dbReference>
<dbReference type="InterPro" id="IPR038120">
    <property type="entry name" value="Rpb1_funnel_sf"/>
</dbReference>
<evidence type="ECO:0000313" key="20">
    <source>
        <dbReference type="EMBL" id="KAK3854869.1"/>
    </source>
</evidence>
<dbReference type="Pfam" id="PF04998">
    <property type="entry name" value="RNA_pol_Rpb1_5"/>
    <property type="match status" value="1"/>
</dbReference>
<evidence type="ECO:0000256" key="16">
    <source>
        <dbReference type="ARBA" id="ARBA00048552"/>
    </source>
</evidence>
<evidence type="ECO:0000256" key="11">
    <source>
        <dbReference type="ARBA" id="ARBA00022842"/>
    </source>
</evidence>
<keyword evidence="15" id="KW-0539">Nucleus</keyword>
<dbReference type="GO" id="GO:0003899">
    <property type="term" value="F:DNA-directed RNA polymerase activity"/>
    <property type="evidence" value="ECO:0007669"/>
    <property type="project" value="UniProtKB-EC"/>
</dbReference>
<dbReference type="Pfam" id="PF05001">
    <property type="entry name" value="RNA_pol_Rpb1_R"/>
    <property type="match status" value="16"/>
</dbReference>
<evidence type="ECO:0000256" key="2">
    <source>
        <dbReference type="ARBA" id="ARBA00006460"/>
    </source>
</evidence>
<evidence type="ECO:0000256" key="6">
    <source>
        <dbReference type="ARBA" id="ARBA00022679"/>
    </source>
</evidence>
<evidence type="ECO:0000256" key="18">
    <source>
        <dbReference type="SAM" id="MobiDB-lite"/>
    </source>
</evidence>
<dbReference type="SMART" id="SM00663">
    <property type="entry name" value="RPOLA_N"/>
    <property type="match status" value="1"/>
</dbReference>
<comment type="catalytic activity">
    <reaction evidence="16 17">
        <text>RNA(n) + a ribonucleoside 5'-triphosphate = RNA(n+1) + diphosphate</text>
        <dbReference type="Rhea" id="RHEA:21248"/>
        <dbReference type="Rhea" id="RHEA-COMP:14527"/>
        <dbReference type="Rhea" id="RHEA-COMP:17342"/>
        <dbReference type="ChEBI" id="CHEBI:33019"/>
        <dbReference type="ChEBI" id="CHEBI:61557"/>
        <dbReference type="ChEBI" id="CHEBI:140395"/>
        <dbReference type="EC" id="2.7.7.6"/>
    </reaction>
</comment>
<dbReference type="Pfam" id="PF05000">
    <property type="entry name" value="RNA_pol_Rpb1_4"/>
    <property type="match status" value="1"/>
</dbReference>
<dbReference type="Gene3D" id="2.40.40.20">
    <property type="match status" value="1"/>
</dbReference>
<dbReference type="GO" id="GO:0006366">
    <property type="term" value="P:transcription by RNA polymerase II"/>
    <property type="evidence" value="ECO:0007669"/>
    <property type="project" value="InterPro"/>
</dbReference>
<dbReference type="InterPro" id="IPR007083">
    <property type="entry name" value="RNA_pol_Rpb1_4"/>
</dbReference>
<dbReference type="PROSITE" id="PS00115">
    <property type="entry name" value="RNA_POL_II_REPEAT"/>
    <property type="match status" value="17"/>
</dbReference>
<dbReference type="InterPro" id="IPR042102">
    <property type="entry name" value="RNA_pol_Rpb1_3_sf"/>
</dbReference>
<dbReference type="InterPro" id="IPR000722">
    <property type="entry name" value="RNA_pol_asu"/>
</dbReference>
<keyword evidence="11" id="KW-0460">Magnesium</keyword>
<proteinExistence type="inferred from homology"/>
<dbReference type="Gene3D" id="4.10.860.120">
    <property type="entry name" value="RNA polymerase II, clamp domain"/>
    <property type="match status" value="2"/>
</dbReference>
<dbReference type="FunFam" id="3.30.1490.180:FF:000001">
    <property type="entry name" value="DNA-directed RNA polymerase subunit"/>
    <property type="match status" value="1"/>
</dbReference>
<name>A0AAE1BT55_PETCI</name>
<dbReference type="PANTHER" id="PTHR19376">
    <property type="entry name" value="DNA-DIRECTED RNA POLYMERASE"/>
    <property type="match status" value="1"/>
</dbReference>
<feature type="region of interest" description="Disordered" evidence="18">
    <location>
        <begin position="159"/>
        <end position="179"/>
    </location>
</feature>
<evidence type="ECO:0000256" key="14">
    <source>
        <dbReference type="ARBA" id="ARBA00023163"/>
    </source>
</evidence>
<dbReference type="FunFam" id="2.40.40.20:FF:000019">
    <property type="entry name" value="DNA-directed RNA polymerase II subunit RPB1"/>
    <property type="match status" value="1"/>
</dbReference>
<keyword evidence="14 17" id="KW-0804">Transcription</keyword>
<dbReference type="Pfam" id="PF04992">
    <property type="entry name" value="RNA_pol_Rpb1_6"/>
    <property type="match status" value="1"/>
</dbReference>
<dbReference type="Pfam" id="PF04983">
    <property type="entry name" value="RNA_pol_Rpb1_3"/>
    <property type="match status" value="1"/>
</dbReference>
<evidence type="ECO:0000256" key="8">
    <source>
        <dbReference type="ARBA" id="ARBA00022723"/>
    </source>
</evidence>
<keyword evidence="13" id="KW-0238">DNA-binding</keyword>
<comment type="function">
    <text evidence="17">DNA-dependent RNA polymerase catalyzes the transcription of DNA into RNA using the four ribonucleoside triphosphates as substrates.</text>
</comment>
<keyword evidence="5" id="KW-0597">Phosphoprotein</keyword>
<evidence type="ECO:0000256" key="3">
    <source>
        <dbReference type="ARBA" id="ARBA00022478"/>
    </source>
</evidence>
<dbReference type="EC" id="2.7.7.6" evidence="17"/>
<evidence type="ECO:0000256" key="10">
    <source>
        <dbReference type="ARBA" id="ARBA00022833"/>
    </source>
</evidence>
<evidence type="ECO:0000256" key="1">
    <source>
        <dbReference type="ARBA" id="ARBA00004123"/>
    </source>
</evidence>
<dbReference type="InterPro" id="IPR007073">
    <property type="entry name" value="RNA_pol_Rpb1_7"/>
</dbReference>
<evidence type="ECO:0000256" key="12">
    <source>
        <dbReference type="ARBA" id="ARBA00022843"/>
    </source>
</evidence>
<dbReference type="NCBIfam" id="NF006336">
    <property type="entry name" value="PRK08566.1"/>
    <property type="match status" value="1"/>
</dbReference>
<keyword evidence="4" id="KW-1017">Isopeptide bond</keyword>
<keyword evidence="8" id="KW-0479">Metal-binding</keyword>
<dbReference type="InterPro" id="IPR007080">
    <property type="entry name" value="RNA_pol_Rpb1_1"/>
</dbReference>
<comment type="caution">
    <text evidence="20">The sequence shown here is derived from an EMBL/GenBank/DDBJ whole genome shotgun (WGS) entry which is preliminary data.</text>
</comment>
<dbReference type="SUPFAM" id="SSF64484">
    <property type="entry name" value="beta and beta-prime subunits of DNA dependent RNA-polymerase"/>
    <property type="match status" value="1"/>
</dbReference>
<dbReference type="CDD" id="cd02733">
    <property type="entry name" value="RNAP_II_RPB1_N"/>
    <property type="match status" value="1"/>
</dbReference>
<keyword evidence="3 17" id="KW-0240">DNA-directed RNA polymerase</keyword>
<feature type="compositionally biased region" description="Low complexity" evidence="18">
    <location>
        <begin position="1564"/>
        <end position="1900"/>
    </location>
</feature>
<dbReference type="PANTHER" id="PTHR19376:SF37">
    <property type="entry name" value="DNA-DIRECTED RNA POLYMERASE II SUBUNIT RPB1"/>
    <property type="match status" value="1"/>
</dbReference>
<dbReference type="Pfam" id="PF00623">
    <property type="entry name" value="RNA_pol_Rpb1_2"/>
    <property type="match status" value="1"/>
</dbReference>
<evidence type="ECO:0000259" key="19">
    <source>
        <dbReference type="SMART" id="SM00663"/>
    </source>
</evidence>
<gene>
    <name evidence="20" type="ORF">Pcinc_038689</name>
</gene>
<evidence type="ECO:0000256" key="7">
    <source>
        <dbReference type="ARBA" id="ARBA00022695"/>
    </source>
</evidence>
<organism evidence="20 21">
    <name type="scientific">Petrolisthes cinctipes</name>
    <name type="common">Flat porcelain crab</name>
    <dbReference type="NCBI Taxonomy" id="88211"/>
    <lineage>
        <taxon>Eukaryota</taxon>
        <taxon>Metazoa</taxon>
        <taxon>Ecdysozoa</taxon>
        <taxon>Arthropoda</taxon>
        <taxon>Crustacea</taxon>
        <taxon>Multicrustacea</taxon>
        <taxon>Malacostraca</taxon>
        <taxon>Eumalacostraca</taxon>
        <taxon>Eucarida</taxon>
        <taxon>Decapoda</taxon>
        <taxon>Pleocyemata</taxon>
        <taxon>Anomura</taxon>
        <taxon>Galatheoidea</taxon>
        <taxon>Porcellanidae</taxon>
        <taxon>Petrolisthes</taxon>
    </lineage>
</organism>
<dbReference type="PRINTS" id="PR01217">
    <property type="entry name" value="PRICHEXTENSN"/>
</dbReference>